<dbReference type="InterPro" id="IPR010432">
    <property type="entry name" value="RDD"/>
</dbReference>
<evidence type="ECO:0000256" key="3">
    <source>
        <dbReference type="ARBA" id="ARBA00022989"/>
    </source>
</evidence>
<evidence type="ECO:0000256" key="4">
    <source>
        <dbReference type="ARBA" id="ARBA00023136"/>
    </source>
</evidence>
<keyword evidence="4 6" id="KW-0472">Membrane</keyword>
<proteinExistence type="predicted"/>
<dbReference type="Pfam" id="PF06271">
    <property type="entry name" value="RDD"/>
    <property type="match status" value="1"/>
</dbReference>
<feature type="domain" description="RDD" evidence="7">
    <location>
        <begin position="91"/>
        <end position="203"/>
    </location>
</feature>
<evidence type="ECO:0000256" key="5">
    <source>
        <dbReference type="SAM" id="MobiDB-lite"/>
    </source>
</evidence>
<feature type="region of interest" description="Disordered" evidence="5">
    <location>
        <begin position="1"/>
        <end position="28"/>
    </location>
</feature>
<keyword evidence="3 6" id="KW-1133">Transmembrane helix</keyword>
<evidence type="ECO:0000313" key="9">
    <source>
        <dbReference type="RefSeq" id="XP_003738799.1"/>
    </source>
</evidence>
<dbReference type="InterPro" id="IPR039871">
    <property type="entry name" value="FAM8A1"/>
</dbReference>
<organism evidence="8 9">
    <name type="scientific">Galendromus occidentalis</name>
    <name type="common">western predatory mite</name>
    <dbReference type="NCBI Taxonomy" id="34638"/>
    <lineage>
        <taxon>Eukaryota</taxon>
        <taxon>Metazoa</taxon>
        <taxon>Ecdysozoa</taxon>
        <taxon>Arthropoda</taxon>
        <taxon>Chelicerata</taxon>
        <taxon>Arachnida</taxon>
        <taxon>Acari</taxon>
        <taxon>Parasitiformes</taxon>
        <taxon>Mesostigmata</taxon>
        <taxon>Gamasina</taxon>
        <taxon>Phytoseioidea</taxon>
        <taxon>Phytoseiidae</taxon>
        <taxon>Typhlodrominae</taxon>
        <taxon>Galendromus</taxon>
    </lineage>
</organism>
<dbReference type="PANTHER" id="PTHR13659">
    <property type="entry name" value="AUTOSOMAL HIGHLY CONSERVED PROTEIN"/>
    <property type="match status" value="1"/>
</dbReference>
<name>A0AAJ6VVY2_9ACAR</name>
<dbReference type="GeneID" id="100898340"/>
<feature type="transmembrane region" description="Helical" evidence="6">
    <location>
        <begin position="97"/>
        <end position="119"/>
    </location>
</feature>
<dbReference type="KEGG" id="goe:100898340"/>
<evidence type="ECO:0000256" key="2">
    <source>
        <dbReference type="ARBA" id="ARBA00022692"/>
    </source>
</evidence>
<dbReference type="Proteomes" id="UP000694867">
    <property type="component" value="Unplaced"/>
</dbReference>
<evidence type="ECO:0000259" key="7">
    <source>
        <dbReference type="Pfam" id="PF06271"/>
    </source>
</evidence>
<reference evidence="9" key="1">
    <citation type="submission" date="2025-08" db="UniProtKB">
        <authorList>
            <consortium name="RefSeq"/>
        </authorList>
    </citation>
    <scope>IDENTIFICATION</scope>
</reference>
<accession>A0AAJ6VVY2</accession>
<gene>
    <name evidence="9" type="primary">LOC100898340</name>
</gene>
<keyword evidence="2 6" id="KW-0812">Transmembrane</keyword>
<keyword evidence="8" id="KW-1185">Reference proteome</keyword>
<evidence type="ECO:0000313" key="8">
    <source>
        <dbReference type="Proteomes" id="UP000694867"/>
    </source>
</evidence>
<evidence type="ECO:0000256" key="6">
    <source>
        <dbReference type="SAM" id="Phobius"/>
    </source>
</evidence>
<dbReference type="AlphaFoldDB" id="A0AAJ6VVY2"/>
<protein>
    <submittedName>
        <fullName evidence="9">Uncharacterized protein LOC100898340</fullName>
    </submittedName>
</protein>
<dbReference type="GO" id="GO:0016020">
    <property type="term" value="C:membrane"/>
    <property type="evidence" value="ECO:0007669"/>
    <property type="project" value="UniProtKB-SubCell"/>
</dbReference>
<comment type="subcellular location">
    <subcellularLocation>
        <location evidence="1">Membrane</location>
        <topology evidence="1">Multi-pass membrane protein</topology>
    </subcellularLocation>
</comment>
<dbReference type="RefSeq" id="XP_003738799.1">
    <property type="nucleotide sequence ID" value="XM_003738751.2"/>
</dbReference>
<dbReference type="PANTHER" id="PTHR13659:SF5">
    <property type="entry name" value="PROTEIN FAM8A1"/>
    <property type="match status" value="1"/>
</dbReference>
<sequence length="278" mass="31892">MATEDSVRSRVPTAQSNPPQPESLDQKRTAEIRREYVESMNQWLWQCYHWQQVNIAVTSAMLHTSSQAGVDINRNIVVPNPPDLIYQVRIPSIPKRIAAEFIDCVILLVAKFLITFIAVEYFELIQLPRFQFSQFYDLRMIQQDLFTYSVAVQSIFDKWPILILEFIHRMVVIIYETVGVWGSGGRGQTIGKYIMHIRVINCSECDVVAPGVLRVRVSGGVGLFWALLRATMKNCGVTFLFPVCATALFFYHKRAVYDQVCRTLVIEELRDGPRIVVN</sequence>
<evidence type="ECO:0000256" key="1">
    <source>
        <dbReference type="ARBA" id="ARBA00004141"/>
    </source>
</evidence>